<dbReference type="InterPro" id="IPR000591">
    <property type="entry name" value="DEP_dom"/>
</dbReference>
<evidence type="ECO:0000313" key="5">
    <source>
        <dbReference type="Proteomes" id="UP000521525"/>
    </source>
</evidence>
<protein>
    <submittedName>
        <fullName evidence="4">RGS11 protein</fullName>
    </submittedName>
</protein>
<dbReference type="InterPro" id="IPR036388">
    <property type="entry name" value="WH-like_DNA-bd_sf"/>
</dbReference>
<dbReference type="InterPro" id="IPR036390">
    <property type="entry name" value="WH_DNA-bd_sf"/>
</dbReference>
<dbReference type="CDD" id="cd00068">
    <property type="entry name" value="GGL"/>
    <property type="match status" value="1"/>
</dbReference>
<dbReference type="EMBL" id="VZSP01037895">
    <property type="protein sequence ID" value="NWZ17668.1"/>
    <property type="molecule type" value="Genomic_DNA"/>
</dbReference>
<dbReference type="Proteomes" id="UP000521525">
    <property type="component" value="Unassembled WGS sequence"/>
</dbReference>
<dbReference type="Gene3D" id="1.10.1240.60">
    <property type="match status" value="1"/>
</dbReference>
<dbReference type="InterPro" id="IPR016137">
    <property type="entry name" value="RGS"/>
</dbReference>
<keyword evidence="5" id="KW-1185">Reference proteome</keyword>
<name>A0A7K7KFX7_AGEPH</name>
<dbReference type="InterPro" id="IPR047016">
    <property type="entry name" value="RGS6/7/9/11"/>
</dbReference>
<dbReference type="GO" id="GO:0005096">
    <property type="term" value="F:GTPase activator activity"/>
    <property type="evidence" value="ECO:0007669"/>
    <property type="project" value="TreeGrafter"/>
</dbReference>
<dbReference type="InterPro" id="IPR036284">
    <property type="entry name" value="GGL_sf"/>
</dbReference>
<proteinExistence type="predicted"/>
<dbReference type="PANTHER" id="PTHR45746">
    <property type="entry name" value="LP21163P"/>
    <property type="match status" value="1"/>
</dbReference>
<dbReference type="GO" id="GO:0035556">
    <property type="term" value="P:intracellular signal transduction"/>
    <property type="evidence" value="ECO:0007669"/>
    <property type="project" value="InterPro"/>
</dbReference>
<dbReference type="InterPro" id="IPR047017">
    <property type="entry name" value="RGS6/7/9/11_DHEX_sf"/>
</dbReference>
<dbReference type="Pfam" id="PF00610">
    <property type="entry name" value="DEP"/>
    <property type="match status" value="1"/>
</dbReference>
<dbReference type="Pfam" id="PF18148">
    <property type="entry name" value="RGS_DHEX"/>
    <property type="match status" value="1"/>
</dbReference>
<dbReference type="GO" id="GO:0008277">
    <property type="term" value="P:regulation of G protein-coupled receptor signaling pathway"/>
    <property type="evidence" value="ECO:0007669"/>
    <property type="project" value="InterPro"/>
</dbReference>
<accession>A0A7K7KFX7</accession>
<dbReference type="SUPFAM" id="SSF48670">
    <property type="entry name" value="Transducin (heterotrimeric G protein), gamma chain"/>
    <property type="match status" value="1"/>
</dbReference>
<dbReference type="GO" id="GO:0005886">
    <property type="term" value="C:plasma membrane"/>
    <property type="evidence" value="ECO:0007669"/>
    <property type="project" value="TreeGrafter"/>
</dbReference>
<dbReference type="AlphaFoldDB" id="A0A7K7KFX7"/>
<dbReference type="Pfam" id="PF00631">
    <property type="entry name" value="G-gamma"/>
    <property type="match status" value="1"/>
</dbReference>
<organism evidence="4 5">
    <name type="scientific">Agelaius phoeniceus</name>
    <name type="common">Red-winged blackbird</name>
    <name type="synonym">Oriolus phoeniceus</name>
    <dbReference type="NCBI Taxonomy" id="39638"/>
    <lineage>
        <taxon>Eukaryota</taxon>
        <taxon>Metazoa</taxon>
        <taxon>Chordata</taxon>
        <taxon>Craniata</taxon>
        <taxon>Vertebrata</taxon>
        <taxon>Euteleostomi</taxon>
        <taxon>Archelosauria</taxon>
        <taxon>Archosauria</taxon>
        <taxon>Dinosauria</taxon>
        <taxon>Saurischia</taxon>
        <taxon>Theropoda</taxon>
        <taxon>Coelurosauria</taxon>
        <taxon>Aves</taxon>
        <taxon>Neognathae</taxon>
        <taxon>Neoaves</taxon>
        <taxon>Telluraves</taxon>
        <taxon>Australaves</taxon>
        <taxon>Passeriformes</taxon>
        <taxon>Passeroidea</taxon>
        <taxon>Icteridae</taxon>
        <taxon>Agelaius</taxon>
    </lineage>
</organism>
<dbReference type="SMART" id="SM01224">
    <property type="entry name" value="G_gamma"/>
    <property type="match status" value="1"/>
</dbReference>
<dbReference type="PANTHER" id="PTHR45746:SF3">
    <property type="entry name" value="REGULATOR OF G-PROTEIN SIGNALING 11"/>
    <property type="match status" value="1"/>
</dbReference>
<keyword evidence="1" id="KW-0734">Signal transduction inhibitor</keyword>
<dbReference type="GO" id="GO:0043005">
    <property type="term" value="C:neuron projection"/>
    <property type="evidence" value="ECO:0007669"/>
    <property type="project" value="TreeGrafter"/>
</dbReference>
<feature type="non-terminal residue" evidence="4">
    <location>
        <position position="1"/>
    </location>
</feature>
<dbReference type="CDD" id="cd04450">
    <property type="entry name" value="DEP_RGS7-like"/>
    <property type="match status" value="1"/>
</dbReference>
<dbReference type="SMART" id="SM00224">
    <property type="entry name" value="GGL"/>
    <property type="match status" value="1"/>
</dbReference>
<feature type="domain" description="DEP" evidence="3">
    <location>
        <begin position="31"/>
        <end position="106"/>
    </location>
</feature>
<dbReference type="InterPro" id="IPR015898">
    <property type="entry name" value="G-protein_gamma-like_dom"/>
</dbReference>
<dbReference type="InterPro" id="IPR036305">
    <property type="entry name" value="RGS_sf"/>
</dbReference>
<dbReference type="InterPro" id="IPR044926">
    <property type="entry name" value="RGS_subdomain_2"/>
</dbReference>
<dbReference type="SUPFAM" id="SSF48097">
    <property type="entry name" value="Regulator of G-protein signaling, RGS"/>
    <property type="match status" value="1"/>
</dbReference>
<comment type="caution">
    <text evidence="4">The sequence shown here is derived from an EMBL/GenBank/DDBJ whole genome shotgun (WGS) entry which is preliminary data.</text>
</comment>
<dbReference type="GO" id="GO:0009968">
    <property type="term" value="P:negative regulation of signal transduction"/>
    <property type="evidence" value="ECO:0007669"/>
    <property type="project" value="UniProtKB-KW"/>
</dbReference>
<feature type="non-terminal residue" evidence="4">
    <location>
        <position position="352"/>
    </location>
</feature>
<dbReference type="PROSITE" id="PS50132">
    <property type="entry name" value="RGS"/>
    <property type="match status" value="1"/>
</dbReference>
<dbReference type="InterPro" id="IPR040759">
    <property type="entry name" value="RGS_DHEX"/>
</dbReference>
<reference evidence="4 5" key="1">
    <citation type="submission" date="2019-09" db="EMBL/GenBank/DDBJ databases">
        <title>Bird 10,000 Genomes (B10K) Project - Family phase.</title>
        <authorList>
            <person name="Zhang G."/>
        </authorList>
    </citation>
    <scope>NUCLEOTIDE SEQUENCE [LARGE SCALE GENOMIC DNA]</scope>
    <source>
        <strain evidence="4">OUT-0050</strain>
        <tissue evidence="4">Muscle</tissue>
    </source>
</reference>
<evidence type="ECO:0000259" key="2">
    <source>
        <dbReference type="PROSITE" id="PS50132"/>
    </source>
</evidence>
<feature type="domain" description="RGS" evidence="2">
    <location>
        <begin position="327"/>
        <end position="352"/>
    </location>
</feature>
<evidence type="ECO:0000313" key="4">
    <source>
        <dbReference type="EMBL" id="NWZ17668.1"/>
    </source>
</evidence>
<dbReference type="Gene3D" id="1.10.167.10">
    <property type="entry name" value="Regulator of G-protein Signalling 4, domain 2"/>
    <property type="match status" value="1"/>
</dbReference>
<dbReference type="PROSITE" id="PS50186">
    <property type="entry name" value="DEP"/>
    <property type="match status" value="1"/>
</dbReference>
<evidence type="ECO:0000256" key="1">
    <source>
        <dbReference type="ARBA" id="ARBA00022700"/>
    </source>
</evidence>
<dbReference type="SUPFAM" id="SSF46785">
    <property type="entry name" value="Winged helix' DNA-binding domain"/>
    <property type="match status" value="1"/>
</dbReference>
<dbReference type="Gene3D" id="4.10.260.10">
    <property type="entry name" value="Transducin (heterotrimeric G protein), gamma chain"/>
    <property type="match status" value="1"/>
</dbReference>
<gene>
    <name evidence="4" type="primary">Rgs11_1</name>
    <name evidence="4" type="ORF">AGEPHO_R05642</name>
</gene>
<dbReference type="GO" id="GO:0007186">
    <property type="term" value="P:G protein-coupled receptor signaling pathway"/>
    <property type="evidence" value="ECO:0007669"/>
    <property type="project" value="InterPro"/>
</dbReference>
<evidence type="ECO:0000259" key="3">
    <source>
        <dbReference type="PROSITE" id="PS50186"/>
    </source>
</evidence>
<dbReference type="SMART" id="SM00049">
    <property type="entry name" value="DEP"/>
    <property type="match status" value="1"/>
</dbReference>
<dbReference type="Gene3D" id="1.10.10.10">
    <property type="entry name" value="Winged helix-like DNA-binding domain superfamily/Winged helix DNA-binding domain"/>
    <property type="match status" value="1"/>
</dbReference>
<sequence length="352" mass="40880">MTIGGPRGRHPRLQMPCLRKMERMIVSMQDPDMGIKMRNQRLLITVIPHAMTGNDIVEWLIQKYGISEEESLHLGNLIVKHGYIYPLKDPRSLVLRADESPYRFQVRPERRGCPAWAPQGSSSASSSPQTPYFWTSTKWPATELDYAIYLAKKNIRKQGDLIEHEKDNYNLLHKRINHTWDFVVMQAREQLRAAKQRRKGDRIVIDCQEQAYWLVNRPPPGAPNVLEQGPERRNCHTTRVQLAPQHLPCAWPQIEYCRKAMARTRVKSSICLEGYIKFNEQYVPHDPIMSGCLPSNPWITDDTTYWAMNAPTVTTPTKLRVERWGFNFSELINDPLGRTQLLEFLKKEFSGE</sequence>
<dbReference type="GO" id="GO:0005737">
    <property type="term" value="C:cytoplasm"/>
    <property type="evidence" value="ECO:0007669"/>
    <property type="project" value="TreeGrafter"/>
</dbReference>